<dbReference type="Proteomes" id="UP001059209">
    <property type="component" value="Chromosome"/>
</dbReference>
<dbReference type="RefSeq" id="WP_260571752.1">
    <property type="nucleotide sequence ID" value="NZ_CP104205.1"/>
</dbReference>
<dbReference type="SUPFAM" id="SSF55681">
    <property type="entry name" value="Class II aaRS and biotin synthetases"/>
    <property type="match status" value="1"/>
</dbReference>
<feature type="domain" description="BPL/LPL catalytic" evidence="1">
    <location>
        <begin position="9"/>
        <end position="62"/>
    </location>
</feature>
<evidence type="ECO:0000259" key="1">
    <source>
        <dbReference type="Pfam" id="PF03099"/>
    </source>
</evidence>
<reference evidence="2" key="1">
    <citation type="submission" date="2022-09" db="EMBL/GenBank/DDBJ databases">
        <title>Maribacter litopenaei sp. nov., isolated from the intestinal tract of the Pacific White Shrimp, Litopenaeus vannamei.</title>
        <authorList>
            <person name="Kim S.Y."/>
            <person name="Hwang C.Y."/>
        </authorList>
    </citation>
    <scope>NUCLEOTIDE SEQUENCE</scope>
    <source>
        <strain evidence="2">HL-LV01</strain>
    </source>
</reference>
<dbReference type="InterPro" id="IPR045864">
    <property type="entry name" value="aa-tRNA-synth_II/BPL/LPL"/>
</dbReference>
<accession>A0ABY5Y6X3</accession>
<gene>
    <name evidence="2" type="ORF">NYZ99_13850</name>
</gene>
<sequence length="66" mass="7406">MQIIKLDATESTNTFLKELAKSGSVEDYTVVWAKNQTKGRGQMDGKWQTEAGKNLTFSVLKKVSRI</sequence>
<dbReference type="InterPro" id="IPR004143">
    <property type="entry name" value="BPL_LPL_catalytic"/>
</dbReference>
<organism evidence="2 3">
    <name type="scientific">Maribacter litopenaei</name>
    <dbReference type="NCBI Taxonomy" id="2976127"/>
    <lineage>
        <taxon>Bacteria</taxon>
        <taxon>Pseudomonadati</taxon>
        <taxon>Bacteroidota</taxon>
        <taxon>Flavobacteriia</taxon>
        <taxon>Flavobacteriales</taxon>
        <taxon>Flavobacteriaceae</taxon>
        <taxon>Maribacter</taxon>
    </lineage>
</organism>
<dbReference type="Pfam" id="PF03099">
    <property type="entry name" value="BPL_LplA_LipB"/>
    <property type="match status" value="1"/>
</dbReference>
<dbReference type="EMBL" id="CP104205">
    <property type="protein sequence ID" value="UWX54107.1"/>
    <property type="molecule type" value="Genomic_DNA"/>
</dbReference>
<proteinExistence type="predicted"/>
<evidence type="ECO:0000313" key="3">
    <source>
        <dbReference type="Proteomes" id="UP001059209"/>
    </source>
</evidence>
<name>A0ABY5Y6X3_9FLAO</name>
<protein>
    <recommendedName>
        <fullName evidence="1">BPL/LPL catalytic domain-containing protein</fullName>
    </recommendedName>
</protein>
<dbReference type="Gene3D" id="3.30.930.10">
    <property type="entry name" value="Bira Bifunctional Protein, Domain 2"/>
    <property type="match status" value="1"/>
</dbReference>
<evidence type="ECO:0000313" key="2">
    <source>
        <dbReference type="EMBL" id="UWX54107.1"/>
    </source>
</evidence>
<keyword evidence="3" id="KW-1185">Reference proteome</keyword>